<dbReference type="PANTHER" id="PTHR13789:SF318">
    <property type="entry name" value="GERANYLGERANYL DIPHOSPHATE REDUCTASE"/>
    <property type="match status" value="1"/>
</dbReference>
<dbReference type="AlphaFoldDB" id="A0A561SJP1"/>
<dbReference type="GO" id="GO:0004497">
    <property type="term" value="F:monooxygenase activity"/>
    <property type="evidence" value="ECO:0007669"/>
    <property type="project" value="UniProtKB-KW"/>
</dbReference>
<evidence type="ECO:0000256" key="3">
    <source>
        <dbReference type="ARBA" id="ARBA00022827"/>
    </source>
</evidence>
<name>A0A561SJP1_9PSEU</name>
<dbReference type="SUPFAM" id="SSF51905">
    <property type="entry name" value="FAD/NAD(P)-binding domain"/>
    <property type="match status" value="1"/>
</dbReference>
<keyword evidence="2" id="KW-0285">Flavoprotein</keyword>
<keyword evidence="3" id="KW-0274">FAD</keyword>
<dbReference type="InterPro" id="IPR002938">
    <property type="entry name" value="FAD-bd"/>
</dbReference>
<evidence type="ECO:0000313" key="8">
    <source>
        <dbReference type="Proteomes" id="UP000321261"/>
    </source>
</evidence>
<dbReference type="EMBL" id="VIWU01000001">
    <property type="protein sequence ID" value="TWF75107.1"/>
    <property type="molecule type" value="Genomic_DNA"/>
</dbReference>
<dbReference type="PRINTS" id="PR00420">
    <property type="entry name" value="RNGMNOXGNASE"/>
</dbReference>
<comment type="cofactor">
    <cofactor evidence="1">
        <name>FAD</name>
        <dbReference type="ChEBI" id="CHEBI:57692"/>
    </cofactor>
</comment>
<dbReference type="InterPro" id="IPR036188">
    <property type="entry name" value="FAD/NAD-bd_sf"/>
</dbReference>
<evidence type="ECO:0000259" key="6">
    <source>
        <dbReference type="Pfam" id="PF01494"/>
    </source>
</evidence>
<gene>
    <name evidence="7" type="ORF">FHX44_11991</name>
</gene>
<evidence type="ECO:0000256" key="2">
    <source>
        <dbReference type="ARBA" id="ARBA00022630"/>
    </source>
</evidence>
<proteinExistence type="predicted"/>
<keyword evidence="4" id="KW-0560">Oxidoreductase</keyword>
<dbReference type="Proteomes" id="UP000321261">
    <property type="component" value="Unassembled WGS sequence"/>
</dbReference>
<accession>A0A561SJP1</accession>
<comment type="caution">
    <text evidence="7">The sequence shown here is derived from an EMBL/GenBank/DDBJ whole genome shotgun (WGS) entry which is preliminary data.</text>
</comment>
<evidence type="ECO:0000313" key="7">
    <source>
        <dbReference type="EMBL" id="TWF75107.1"/>
    </source>
</evidence>
<dbReference type="InterPro" id="IPR050493">
    <property type="entry name" value="FAD-dep_Monooxygenase_BioMet"/>
</dbReference>
<feature type="domain" description="FAD-binding" evidence="6">
    <location>
        <begin position="6"/>
        <end position="342"/>
    </location>
</feature>
<dbReference type="RefSeq" id="WP_147254366.1">
    <property type="nucleotide sequence ID" value="NZ_VIWU01000001.1"/>
</dbReference>
<dbReference type="Pfam" id="PF01494">
    <property type="entry name" value="FAD_binding_3"/>
    <property type="match status" value="1"/>
</dbReference>
<evidence type="ECO:0000256" key="5">
    <source>
        <dbReference type="ARBA" id="ARBA00023033"/>
    </source>
</evidence>
<dbReference type="GO" id="GO:0071949">
    <property type="term" value="F:FAD binding"/>
    <property type="evidence" value="ECO:0007669"/>
    <property type="project" value="InterPro"/>
</dbReference>
<protein>
    <submittedName>
        <fullName evidence="7">Salicylate hydroxylase</fullName>
    </submittedName>
</protein>
<dbReference type="OrthoDB" id="9782160at2"/>
<evidence type="ECO:0000256" key="4">
    <source>
        <dbReference type="ARBA" id="ARBA00023002"/>
    </source>
</evidence>
<dbReference type="PANTHER" id="PTHR13789">
    <property type="entry name" value="MONOOXYGENASE"/>
    <property type="match status" value="1"/>
</dbReference>
<dbReference type="SUPFAM" id="SSF54373">
    <property type="entry name" value="FAD-linked reductases, C-terminal domain"/>
    <property type="match status" value="1"/>
</dbReference>
<organism evidence="7 8">
    <name type="scientific">Pseudonocardia hierapolitana</name>
    <dbReference type="NCBI Taxonomy" id="1128676"/>
    <lineage>
        <taxon>Bacteria</taxon>
        <taxon>Bacillati</taxon>
        <taxon>Actinomycetota</taxon>
        <taxon>Actinomycetes</taxon>
        <taxon>Pseudonocardiales</taxon>
        <taxon>Pseudonocardiaceae</taxon>
        <taxon>Pseudonocardia</taxon>
    </lineage>
</organism>
<keyword evidence="8" id="KW-1185">Reference proteome</keyword>
<reference evidence="7 8" key="1">
    <citation type="submission" date="2019-06" db="EMBL/GenBank/DDBJ databases">
        <title>Sequencing the genomes of 1000 actinobacteria strains.</title>
        <authorList>
            <person name="Klenk H.-P."/>
        </authorList>
    </citation>
    <scope>NUCLEOTIDE SEQUENCE [LARGE SCALE GENOMIC DNA]</scope>
    <source>
        <strain evidence="7 8">DSM 45671</strain>
    </source>
</reference>
<dbReference type="Gene3D" id="3.50.50.60">
    <property type="entry name" value="FAD/NAD(P)-binding domain"/>
    <property type="match status" value="1"/>
</dbReference>
<sequence length="398" mass="42995">MSAGLQVAVVGGGIGGLATGLALHRHGIDVTVYEQAPALGEVGAGVQVTPNSLRLLDRFGLGEEVRRLGVELDRQRSMYYRMDGTPIAPVLTTDSTGHNSIYGIHRADLVDVLASGIPAGVVRTGHRCTGLRQSEDAVQLEFENGALVRADVVVAADGIHSSLQRHVVEPARPVDSGSVAYRGLLPAEEVPSWPTDRFELWMGAGKHLLVFPVRAGTLINYVGFVPSDVRAAESWSAPGDPAVLAAAFSGWDPRIQELLAAVRSTFWWGLYDREPLRRWTDGRVTLLGDAAHPMLPHLGQGANQSIEDAIALSIVLADATPETAPARLREYEALRHPRTTAVQAGARANGLRYDSRYEDLSVRDAELDSVRTFRLSLYDYDVERAALDARSALQTTAD</sequence>
<evidence type="ECO:0000256" key="1">
    <source>
        <dbReference type="ARBA" id="ARBA00001974"/>
    </source>
</evidence>
<keyword evidence="5" id="KW-0503">Monooxygenase</keyword>